<keyword evidence="3" id="KW-1185">Reference proteome</keyword>
<accession>A0A165Q3P0</accession>
<feature type="compositionally biased region" description="Basic and acidic residues" evidence="1">
    <location>
        <begin position="275"/>
        <end position="285"/>
    </location>
</feature>
<protein>
    <submittedName>
        <fullName evidence="2">Uncharacterized protein</fullName>
    </submittedName>
</protein>
<dbReference type="Proteomes" id="UP000076761">
    <property type="component" value="Unassembled WGS sequence"/>
</dbReference>
<evidence type="ECO:0000313" key="2">
    <source>
        <dbReference type="EMBL" id="KZT21875.1"/>
    </source>
</evidence>
<evidence type="ECO:0000256" key="1">
    <source>
        <dbReference type="SAM" id="MobiDB-lite"/>
    </source>
</evidence>
<reference evidence="2 3" key="1">
    <citation type="journal article" date="2016" name="Mol. Biol. Evol.">
        <title>Comparative Genomics of Early-Diverging Mushroom-Forming Fungi Provides Insights into the Origins of Lignocellulose Decay Capabilities.</title>
        <authorList>
            <person name="Nagy L.G."/>
            <person name="Riley R."/>
            <person name="Tritt A."/>
            <person name="Adam C."/>
            <person name="Daum C."/>
            <person name="Floudas D."/>
            <person name="Sun H."/>
            <person name="Yadav J.S."/>
            <person name="Pangilinan J."/>
            <person name="Larsson K.H."/>
            <person name="Matsuura K."/>
            <person name="Barry K."/>
            <person name="Labutti K."/>
            <person name="Kuo R."/>
            <person name="Ohm R.A."/>
            <person name="Bhattacharya S.S."/>
            <person name="Shirouzu T."/>
            <person name="Yoshinaga Y."/>
            <person name="Martin F.M."/>
            <person name="Grigoriev I.V."/>
            <person name="Hibbett D.S."/>
        </authorList>
    </citation>
    <scope>NUCLEOTIDE SEQUENCE [LARGE SCALE GENOMIC DNA]</scope>
    <source>
        <strain evidence="2 3">HHB14362 ss-1</strain>
    </source>
</reference>
<evidence type="ECO:0000313" key="3">
    <source>
        <dbReference type="Proteomes" id="UP000076761"/>
    </source>
</evidence>
<sequence length="285" mass="32206">MSLSLIQAIQEGSNYRIGGQHGEDVLFSSLRILRVSHYDDRQDMEVYSDLLDAALESRRVGDRKFWLVILHAPLRVHSVVSAKLKGTVENLTLVPTGRHQSGERVPFHLRRVLVDKLVNPDHRHVIWEFETILCEICFYSYPSFVVAINRGCGQSVIWTRRDGQGIDDRFLSCRLVQIDGMWTGHRSTSSLRNGKSKPDEKEVAVYTVRHPGIDAVKLEELELRRYGKPVASIPSSVYASKLRMSGIQFSNPELAAHSGDDSKAHTSGTMSSQQGKDEERKIKHT</sequence>
<feature type="region of interest" description="Disordered" evidence="1">
    <location>
        <begin position="252"/>
        <end position="285"/>
    </location>
</feature>
<dbReference type="EMBL" id="KV425602">
    <property type="protein sequence ID" value="KZT21875.1"/>
    <property type="molecule type" value="Genomic_DNA"/>
</dbReference>
<gene>
    <name evidence="2" type="ORF">NEOLEDRAFT_1221669</name>
</gene>
<organism evidence="2 3">
    <name type="scientific">Neolentinus lepideus HHB14362 ss-1</name>
    <dbReference type="NCBI Taxonomy" id="1314782"/>
    <lineage>
        <taxon>Eukaryota</taxon>
        <taxon>Fungi</taxon>
        <taxon>Dikarya</taxon>
        <taxon>Basidiomycota</taxon>
        <taxon>Agaricomycotina</taxon>
        <taxon>Agaricomycetes</taxon>
        <taxon>Gloeophyllales</taxon>
        <taxon>Gloeophyllaceae</taxon>
        <taxon>Neolentinus</taxon>
    </lineage>
</organism>
<feature type="compositionally biased region" description="Polar residues" evidence="1">
    <location>
        <begin position="265"/>
        <end position="274"/>
    </location>
</feature>
<dbReference type="AlphaFoldDB" id="A0A165Q3P0"/>
<dbReference type="InParanoid" id="A0A165Q3P0"/>
<name>A0A165Q3P0_9AGAM</name>
<proteinExistence type="predicted"/>